<keyword evidence="2" id="KW-1185">Reference proteome</keyword>
<sequence length="231" mass="25642">MLSRLFLISTLLLVGITTVAIGAAIGKTIEVARAFKIPRMQSGNILNRRFISGVPGFPQCLNANFPLLESSSCVTAKTIRAACTSEDQPGRVDSDITCPDDTTCMDFVTIPNEEEKIDPFAVCIDDKFLRRFDSDHKSGVFYKTYVLNDVADAKATISINIYDINQKPAQITKVGITVGNQSGTRFNTHNYSRIIDYETDEKIVLCLQTGTKEELYGYFSFLDGTYIVTNF</sequence>
<dbReference type="Proteomes" id="UP000266861">
    <property type="component" value="Unassembled WGS sequence"/>
</dbReference>
<dbReference type="OrthoDB" id="2418620at2759"/>
<evidence type="ECO:0000313" key="1">
    <source>
        <dbReference type="EMBL" id="RHZ76342.1"/>
    </source>
</evidence>
<accession>A0A397IND6</accession>
<dbReference type="AlphaFoldDB" id="A0A397IND6"/>
<organism evidence="1 2">
    <name type="scientific">Diversispora epigaea</name>
    <dbReference type="NCBI Taxonomy" id="1348612"/>
    <lineage>
        <taxon>Eukaryota</taxon>
        <taxon>Fungi</taxon>
        <taxon>Fungi incertae sedis</taxon>
        <taxon>Mucoromycota</taxon>
        <taxon>Glomeromycotina</taxon>
        <taxon>Glomeromycetes</taxon>
        <taxon>Diversisporales</taxon>
        <taxon>Diversisporaceae</taxon>
        <taxon>Diversispora</taxon>
    </lineage>
</organism>
<name>A0A397IND6_9GLOM</name>
<comment type="caution">
    <text evidence="1">The sequence shown here is derived from an EMBL/GenBank/DDBJ whole genome shotgun (WGS) entry which is preliminary data.</text>
</comment>
<protein>
    <submittedName>
        <fullName evidence="1">Uncharacterized protein</fullName>
    </submittedName>
</protein>
<gene>
    <name evidence="1" type="ORF">Glove_198g4</name>
</gene>
<evidence type="ECO:0000313" key="2">
    <source>
        <dbReference type="Proteomes" id="UP000266861"/>
    </source>
</evidence>
<proteinExistence type="predicted"/>
<reference evidence="1 2" key="1">
    <citation type="submission" date="2018-08" db="EMBL/GenBank/DDBJ databases">
        <title>Genome and evolution of the arbuscular mycorrhizal fungus Diversispora epigaea (formerly Glomus versiforme) and its bacterial endosymbionts.</title>
        <authorList>
            <person name="Sun X."/>
            <person name="Fei Z."/>
            <person name="Harrison M."/>
        </authorList>
    </citation>
    <scope>NUCLEOTIDE SEQUENCE [LARGE SCALE GENOMIC DNA]</scope>
    <source>
        <strain evidence="1 2">IT104</strain>
    </source>
</reference>
<dbReference type="EMBL" id="PQFF01000186">
    <property type="protein sequence ID" value="RHZ76342.1"/>
    <property type="molecule type" value="Genomic_DNA"/>
</dbReference>